<accession>A0A1G1Y353</accession>
<dbReference type="EMBL" id="MHIE01000006">
    <property type="protein sequence ID" value="OGY46256.1"/>
    <property type="molecule type" value="Genomic_DNA"/>
</dbReference>
<dbReference type="PANTHER" id="PTHR33677">
    <property type="entry name" value="TRANSCRIPTIONAL REPRESSOR FRMR-RELATED"/>
    <property type="match status" value="1"/>
</dbReference>
<dbReference type="GO" id="GO:0003677">
    <property type="term" value="F:DNA binding"/>
    <property type="evidence" value="ECO:0007669"/>
    <property type="project" value="InterPro"/>
</dbReference>
<dbReference type="Gene3D" id="1.20.58.1000">
    <property type="entry name" value="Metal-sensitive repressor, helix protomer"/>
    <property type="match status" value="1"/>
</dbReference>
<gene>
    <name evidence="1" type="ORF">A2744_04665</name>
</gene>
<name>A0A1G1Y353_9BACT</name>
<evidence type="ECO:0000313" key="2">
    <source>
        <dbReference type="Proteomes" id="UP000178240"/>
    </source>
</evidence>
<dbReference type="InterPro" id="IPR038390">
    <property type="entry name" value="Metal_Tscrpt_repr_sf"/>
</dbReference>
<dbReference type="InterPro" id="IPR003735">
    <property type="entry name" value="Metal_Tscrpt_repr"/>
</dbReference>
<dbReference type="STRING" id="1797535.A2744_04665"/>
<evidence type="ECO:0000313" key="1">
    <source>
        <dbReference type="EMBL" id="OGY46256.1"/>
    </source>
</evidence>
<dbReference type="AlphaFoldDB" id="A0A1G1Y353"/>
<protein>
    <recommendedName>
        <fullName evidence="3">Transcriptional regulator</fullName>
    </recommendedName>
</protein>
<sequence>MDHGHIQPEYKKRLIHRLKILAGQLRGLEKAVEDQDYCLDILAQSSAVQESLKSFDALMLENHLHTHVANSFRGKEIQKAVEELLRIYKLNRR</sequence>
<proteinExistence type="predicted"/>
<dbReference type="PANTHER" id="PTHR33677:SF3">
    <property type="entry name" value="COPPER-SENSING TRANSCRIPTIONAL REPRESSOR RICR"/>
    <property type="match status" value="1"/>
</dbReference>
<organism evidence="1 2">
    <name type="scientific">Candidatus Buchananbacteria bacterium RIFCSPHIGHO2_01_FULL_44_11</name>
    <dbReference type="NCBI Taxonomy" id="1797535"/>
    <lineage>
        <taxon>Bacteria</taxon>
        <taxon>Candidatus Buchananiibacteriota</taxon>
    </lineage>
</organism>
<reference evidence="1 2" key="1">
    <citation type="journal article" date="2016" name="Nat. Commun.">
        <title>Thousands of microbial genomes shed light on interconnected biogeochemical processes in an aquifer system.</title>
        <authorList>
            <person name="Anantharaman K."/>
            <person name="Brown C.T."/>
            <person name="Hug L.A."/>
            <person name="Sharon I."/>
            <person name="Castelle C.J."/>
            <person name="Probst A.J."/>
            <person name="Thomas B.C."/>
            <person name="Singh A."/>
            <person name="Wilkins M.J."/>
            <person name="Karaoz U."/>
            <person name="Brodie E.L."/>
            <person name="Williams K.H."/>
            <person name="Hubbard S.S."/>
            <person name="Banfield J.F."/>
        </authorList>
    </citation>
    <scope>NUCLEOTIDE SEQUENCE [LARGE SCALE GENOMIC DNA]</scope>
</reference>
<dbReference type="Pfam" id="PF02583">
    <property type="entry name" value="Trns_repr_metal"/>
    <property type="match status" value="1"/>
</dbReference>
<dbReference type="GO" id="GO:0045892">
    <property type="term" value="P:negative regulation of DNA-templated transcription"/>
    <property type="evidence" value="ECO:0007669"/>
    <property type="project" value="UniProtKB-ARBA"/>
</dbReference>
<comment type="caution">
    <text evidence="1">The sequence shown here is derived from an EMBL/GenBank/DDBJ whole genome shotgun (WGS) entry which is preliminary data.</text>
</comment>
<dbReference type="Proteomes" id="UP000178240">
    <property type="component" value="Unassembled WGS sequence"/>
</dbReference>
<evidence type="ECO:0008006" key="3">
    <source>
        <dbReference type="Google" id="ProtNLM"/>
    </source>
</evidence>
<dbReference type="GO" id="GO:0046872">
    <property type="term" value="F:metal ion binding"/>
    <property type="evidence" value="ECO:0007669"/>
    <property type="project" value="InterPro"/>
</dbReference>